<dbReference type="PRINTS" id="PR00081">
    <property type="entry name" value="GDHRDH"/>
</dbReference>
<comment type="similarity">
    <text evidence="1">Belongs to the short-chain dehydrogenases/reductases (SDR) family.</text>
</comment>
<accession>A0A4S1X291</accession>
<dbReference type="OrthoDB" id="9793325at2"/>
<protein>
    <submittedName>
        <fullName evidence="2">SDR family oxidoreductase</fullName>
    </submittedName>
</protein>
<reference evidence="2 3" key="1">
    <citation type="submission" date="2019-04" db="EMBL/GenBank/DDBJ databases">
        <title>Sphingomonas psychrotolerans sp. nov., isolated from soil in the Tianshan Mountains, Xinjiang, China.</title>
        <authorList>
            <person name="Luo Y."/>
            <person name="Sheng H."/>
        </authorList>
    </citation>
    <scope>NUCLEOTIDE SEQUENCE [LARGE SCALE GENOMIC DNA]</scope>
    <source>
        <strain evidence="2 3">ZFGT-11</strain>
    </source>
</reference>
<organism evidence="2 3">
    <name type="scientific">Sphingomonas gei</name>
    <dbReference type="NCBI Taxonomy" id="1395960"/>
    <lineage>
        <taxon>Bacteria</taxon>
        <taxon>Pseudomonadati</taxon>
        <taxon>Pseudomonadota</taxon>
        <taxon>Alphaproteobacteria</taxon>
        <taxon>Sphingomonadales</taxon>
        <taxon>Sphingomonadaceae</taxon>
        <taxon>Sphingomonas</taxon>
    </lineage>
</organism>
<dbReference type="PANTHER" id="PTHR42879:SF2">
    <property type="entry name" value="3-OXOACYL-[ACYL-CARRIER-PROTEIN] REDUCTASE FABG"/>
    <property type="match status" value="1"/>
</dbReference>
<dbReference type="SUPFAM" id="SSF51735">
    <property type="entry name" value="NAD(P)-binding Rossmann-fold domains"/>
    <property type="match status" value="1"/>
</dbReference>
<dbReference type="Pfam" id="PF00106">
    <property type="entry name" value="adh_short"/>
    <property type="match status" value="1"/>
</dbReference>
<keyword evidence="3" id="KW-1185">Reference proteome</keyword>
<comment type="caution">
    <text evidence="2">The sequence shown here is derived from an EMBL/GenBank/DDBJ whole genome shotgun (WGS) entry which is preliminary data.</text>
</comment>
<evidence type="ECO:0000256" key="1">
    <source>
        <dbReference type="ARBA" id="ARBA00006484"/>
    </source>
</evidence>
<proteinExistence type="inferred from homology"/>
<sequence>MKIDLNGRLAIVTGSTAGIGRATAEGLGRAGASVIINGRTATRVDEAVRQMRATFPSIDISGIAADLSTADGATAFVAAAPDADILVNNVGTAFIRDYKGIADIAAIPDEDWLGLFQLNVMSGVRLSRHYLPRMVDKGWGRVVFVSSESGVNTPKEMLDYGMTKTAQLAVSRGLAEAVAGTGVTVNAVLPGPTRSEILGDYMAKQAEANGITVEEAEQGFLQALRPTSLIQRFATTDEVANMIVYTCSEQASATSGAALRVDGGVVRFVA</sequence>
<dbReference type="EMBL" id="SRXT01000009">
    <property type="protein sequence ID" value="TGX49107.1"/>
    <property type="molecule type" value="Genomic_DNA"/>
</dbReference>
<evidence type="ECO:0000313" key="3">
    <source>
        <dbReference type="Proteomes" id="UP000306147"/>
    </source>
</evidence>
<gene>
    <name evidence="2" type="ORF">E5A73_19875</name>
</gene>
<dbReference type="AlphaFoldDB" id="A0A4S1X291"/>
<dbReference type="Gene3D" id="3.40.50.720">
    <property type="entry name" value="NAD(P)-binding Rossmann-like Domain"/>
    <property type="match status" value="1"/>
</dbReference>
<dbReference type="CDD" id="cd05233">
    <property type="entry name" value="SDR_c"/>
    <property type="match status" value="1"/>
</dbReference>
<dbReference type="InterPro" id="IPR050259">
    <property type="entry name" value="SDR"/>
</dbReference>
<name>A0A4S1X291_9SPHN</name>
<dbReference type="Proteomes" id="UP000306147">
    <property type="component" value="Unassembled WGS sequence"/>
</dbReference>
<dbReference type="InterPro" id="IPR036291">
    <property type="entry name" value="NAD(P)-bd_dom_sf"/>
</dbReference>
<dbReference type="PANTHER" id="PTHR42879">
    <property type="entry name" value="3-OXOACYL-(ACYL-CARRIER-PROTEIN) REDUCTASE"/>
    <property type="match status" value="1"/>
</dbReference>
<dbReference type="InterPro" id="IPR002347">
    <property type="entry name" value="SDR_fam"/>
</dbReference>
<evidence type="ECO:0000313" key="2">
    <source>
        <dbReference type="EMBL" id="TGX49107.1"/>
    </source>
</evidence>